<proteinExistence type="predicted"/>
<dbReference type="EMBL" id="GL883155">
    <property type="protein sequence ID" value="EGF99718.1"/>
    <property type="molecule type" value="Genomic_DNA"/>
</dbReference>
<feature type="compositionally biased region" description="Polar residues" evidence="1">
    <location>
        <begin position="39"/>
        <end position="48"/>
    </location>
</feature>
<dbReference type="Proteomes" id="UP000001072">
    <property type="component" value="Unassembled WGS sequence"/>
</dbReference>
<evidence type="ECO:0000256" key="1">
    <source>
        <dbReference type="SAM" id="MobiDB-lite"/>
    </source>
</evidence>
<protein>
    <submittedName>
        <fullName evidence="2">Uncharacterized protein</fullName>
    </submittedName>
</protein>
<dbReference type="GeneID" id="18924703"/>
<accession>F4S6M9</accession>
<dbReference type="VEuPathDB" id="FungiDB:MELLADRAFT_112492"/>
<dbReference type="HOGENOM" id="CLU_1008597_0_0_1"/>
<keyword evidence="3" id="KW-1185">Reference proteome</keyword>
<gene>
    <name evidence="2" type="ORF">MELLADRAFT_112492</name>
</gene>
<evidence type="ECO:0000313" key="2">
    <source>
        <dbReference type="EMBL" id="EGF99718.1"/>
    </source>
</evidence>
<feature type="region of interest" description="Disordered" evidence="1">
    <location>
        <begin position="1"/>
        <end position="48"/>
    </location>
</feature>
<evidence type="ECO:0000313" key="3">
    <source>
        <dbReference type="Proteomes" id="UP000001072"/>
    </source>
</evidence>
<dbReference type="RefSeq" id="XP_007417027.1">
    <property type="nucleotide sequence ID" value="XM_007416965.1"/>
</dbReference>
<feature type="compositionally biased region" description="Basic residues" evidence="1">
    <location>
        <begin position="1"/>
        <end position="10"/>
    </location>
</feature>
<name>F4S6M9_MELLP</name>
<dbReference type="AlphaFoldDB" id="F4S6M9"/>
<dbReference type="InParanoid" id="F4S6M9"/>
<dbReference type="KEGG" id="mlr:MELLADRAFT_112492"/>
<sequence>MNQSQKKKLRAQAERKSSQRTPKGLPAPDKNNFEGDSSLIPSDQSNQQDLQKELGAIKKLAGIFEMMPCIGFPSHPTLAAKSKPTALFYNQELQRSLTSDFIDISLSSSEDPPPPLAEILFARRPYLSDILVEHGKCAGLGPSSVTEILEPIAEGPIPSHDRLALERLAFCSRGLLYQLRKPKSISPRRRRELQGQRVTDSIASRMEEDFVRGLGIATPIEPFTKEELFQFLIESLWIWVQDARCKIELR</sequence>
<organism evidence="3">
    <name type="scientific">Melampsora larici-populina (strain 98AG31 / pathotype 3-4-7)</name>
    <name type="common">Poplar leaf rust fungus</name>
    <dbReference type="NCBI Taxonomy" id="747676"/>
    <lineage>
        <taxon>Eukaryota</taxon>
        <taxon>Fungi</taxon>
        <taxon>Dikarya</taxon>
        <taxon>Basidiomycota</taxon>
        <taxon>Pucciniomycotina</taxon>
        <taxon>Pucciniomycetes</taxon>
        <taxon>Pucciniales</taxon>
        <taxon>Melampsoraceae</taxon>
        <taxon>Melampsora</taxon>
    </lineage>
</organism>
<reference evidence="3" key="1">
    <citation type="journal article" date="2011" name="Proc. Natl. Acad. Sci. U.S.A.">
        <title>Obligate biotrophy features unraveled by the genomic analysis of rust fungi.</title>
        <authorList>
            <person name="Duplessis S."/>
            <person name="Cuomo C.A."/>
            <person name="Lin Y.-C."/>
            <person name="Aerts A."/>
            <person name="Tisserant E."/>
            <person name="Veneault-Fourrey C."/>
            <person name="Joly D.L."/>
            <person name="Hacquard S."/>
            <person name="Amselem J."/>
            <person name="Cantarel B.L."/>
            <person name="Chiu R."/>
            <person name="Coutinho P.M."/>
            <person name="Feau N."/>
            <person name="Field M."/>
            <person name="Frey P."/>
            <person name="Gelhaye E."/>
            <person name="Goldberg J."/>
            <person name="Grabherr M.G."/>
            <person name="Kodira C.D."/>
            <person name="Kohler A."/>
            <person name="Kuees U."/>
            <person name="Lindquist E.A."/>
            <person name="Lucas S.M."/>
            <person name="Mago R."/>
            <person name="Mauceli E."/>
            <person name="Morin E."/>
            <person name="Murat C."/>
            <person name="Pangilinan J.L."/>
            <person name="Park R."/>
            <person name="Pearson M."/>
            <person name="Quesneville H."/>
            <person name="Rouhier N."/>
            <person name="Sakthikumar S."/>
            <person name="Salamov A.A."/>
            <person name="Schmutz J."/>
            <person name="Selles B."/>
            <person name="Shapiro H."/>
            <person name="Tanguay P."/>
            <person name="Tuskan G.A."/>
            <person name="Henrissat B."/>
            <person name="Van de Peer Y."/>
            <person name="Rouze P."/>
            <person name="Ellis J.G."/>
            <person name="Dodds P.N."/>
            <person name="Schein J.E."/>
            <person name="Zhong S."/>
            <person name="Hamelin R.C."/>
            <person name="Grigoriev I.V."/>
            <person name="Szabo L.J."/>
            <person name="Martin F."/>
        </authorList>
    </citation>
    <scope>NUCLEOTIDE SEQUENCE [LARGE SCALE GENOMIC DNA]</scope>
    <source>
        <strain evidence="3">98AG31 / pathotype 3-4-7</strain>
    </source>
</reference>